<dbReference type="EMBL" id="ML122266">
    <property type="protein sequence ID" value="RPD60389.1"/>
    <property type="molecule type" value="Genomic_DNA"/>
</dbReference>
<evidence type="ECO:0000313" key="1">
    <source>
        <dbReference type="EMBL" id="RPD60389.1"/>
    </source>
</evidence>
<gene>
    <name evidence="1" type="ORF">L227DRAFT_575458</name>
</gene>
<dbReference type="AlphaFoldDB" id="A0A5C2SB85"/>
<sequence>MFISTTAPRLRHLANALYYGDPDESVVYGPDALPFSLKAGSFLEIVHVYVEGDPEQWLGAMHSLEAYARISKGGGPY</sequence>
<name>A0A5C2SB85_9APHY</name>
<proteinExistence type="predicted"/>
<reference evidence="1" key="1">
    <citation type="journal article" date="2018" name="Genome Biol. Evol.">
        <title>Genomics and development of Lentinus tigrinus, a white-rot wood-decaying mushroom with dimorphic fruiting bodies.</title>
        <authorList>
            <person name="Wu B."/>
            <person name="Xu Z."/>
            <person name="Knudson A."/>
            <person name="Carlson A."/>
            <person name="Chen N."/>
            <person name="Kovaka S."/>
            <person name="LaButti K."/>
            <person name="Lipzen A."/>
            <person name="Pennachio C."/>
            <person name="Riley R."/>
            <person name="Schakwitz W."/>
            <person name="Umezawa K."/>
            <person name="Ohm R.A."/>
            <person name="Grigoriev I.V."/>
            <person name="Nagy L.G."/>
            <person name="Gibbons J."/>
            <person name="Hibbett D."/>
        </authorList>
    </citation>
    <scope>NUCLEOTIDE SEQUENCE [LARGE SCALE GENOMIC DNA]</scope>
    <source>
        <strain evidence="1">ALCF2SS1-6</strain>
    </source>
</reference>
<dbReference type="Proteomes" id="UP000313359">
    <property type="component" value="Unassembled WGS sequence"/>
</dbReference>
<organism evidence="1 2">
    <name type="scientific">Lentinus tigrinus ALCF2SS1-6</name>
    <dbReference type="NCBI Taxonomy" id="1328759"/>
    <lineage>
        <taxon>Eukaryota</taxon>
        <taxon>Fungi</taxon>
        <taxon>Dikarya</taxon>
        <taxon>Basidiomycota</taxon>
        <taxon>Agaricomycotina</taxon>
        <taxon>Agaricomycetes</taxon>
        <taxon>Polyporales</taxon>
        <taxon>Polyporaceae</taxon>
        <taxon>Lentinus</taxon>
    </lineage>
</organism>
<evidence type="ECO:0000313" key="2">
    <source>
        <dbReference type="Proteomes" id="UP000313359"/>
    </source>
</evidence>
<keyword evidence="2" id="KW-1185">Reference proteome</keyword>
<accession>A0A5C2SB85</accession>
<protein>
    <submittedName>
        <fullName evidence="1">Uncharacterized protein</fullName>
    </submittedName>
</protein>